<reference evidence="1 3" key="1">
    <citation type="submission" date="2018-06" db="EMBL/GenBank/DDBJ databases">
        <authorList>
            <consortium name="Pathogen Informatics"/>
            <person name="Doyle S."/>
        </authorList>
    </citation>
    <scope>NUCLEOTIDE SEQUENCE [LARGE SCALE GENOMIC DNA]</scope>
    <source>
        <strain evidence="1 3">NCTC11159</strain>
    </source>
</reference>
<dbReference type="AlphaFoldDB" id="A0A377SVR8"/>
<proteinExistence type="predicted"/>
<evidence type="ECO:0000313" key="3">
    <source>
        <dbReference type="Proteomes" id="UP000255108"/>
    </source>
</evidence>
<evidence type="ECO:0000313" key="1">
    <source>
        <dbReference type="EMBL" id="STR45087.1"/>
    </source>
</evidence>
<protein>
    <recommendedName>
        <fullName evidence="5">RNA-binding protein</fullName>
    </recommendedName>
</protein>
<keyword evidence="4" id="KW-1185">Reference proteome</keyword>
<dbReference type="Proteomes" id="UP000255108">
    <property type="component" value="Unassembled WGS sequence"/>
</dbReference>
<accession>A0A377SVR8</accession>
<gene>
    <name evidence="2" type="ORF">EV682_11626</name>
    <name evidence="1" type="ORF">NCTC11159_03633</name>
</gene>
<dbReference type="RefSeq" id="WP_115228803.1">
    <property type="nucleotide sequence ID" value="NZ_CAWOLO010000016.1"/>
</dbReference>
<dbReference type="OrthoDB" id="8591902at2"/>
<organism evidence="1 3">
    <name type="scientific">Iodobacter fluviatilis</name>
    <dbReference type="NCBI Taxonomy" id="537"/>
    <lineage>
        <taxon>Bacteria</taxon>
        <taxon>Pseudomonadati</taxon>
        <taxon>Pseudomonadota</taxon>
        <taxon>Betaproteobacteria</taxon>
        <taxon>Neisseriales</taxon>
        <taxon>Chitinibacteraceae</taxon>
        <taxon>Iodobacter</taxon>
    </lineage>
</organism>
<evidence type="ECO:0000313" key="4">
    <source>
        <dbReference type="Proteomes" id="UP000295794"/>
    </source>
</evidence>
<dbReference type="EMBL" id="SMBT01000016">
    <property type="protein sequence ID" value="TCU82192.1"/>
    <property type="molecule type" value="Genomic_DNA"/>
</dbReference>
<dbReference type="Proteomes" id="UP000295794">
    <property type="component" value="Unassembled WGS sequence"/>
</dbReference>
<sequence>MQIVIGNLPPETSAEDVRSLLTDEIGLNDFGSITITDSNSENVLALVQLLTDSAAAADVLTAKITDFHWKGRSLTSSHTHMFKEG</sequence>
<evidence type="ECO:0008006" key="5">
    <source>
        <dbReference type="Google" id="ProtNLM"/>
    </source>
</evidence>
<name>A0A377SVR8_9NEIS</name>
<reference evidence="2 4" key="2">
    <citation type="submission" date="2019-03" db="EMBL/GenBank/DDBJ databases">
        <title>Genomic Encyclopedia of Type Strains, Phase IV (KMG-IV): sequencing the most valuable type-strain genomes for metagenomic binning, comparative biology and taxonomic classification.</title>
        <authorList>
            <person name="Goeker M."/>
        </authorList>
    </citation>
    <scope>NUCLEOTIDE SEQUENCE [LARGE SCALE GENOMIC DNA]</scope>
    <source>
        <strain evidence="2 4">DSM 3764</strain>
    </source>
</reference>
<evidence type="ECO:0000313" key="2">
    <source>
        <dbReference type="EMBL" id="TCU82192.1"/>
    </source>
</evidence>
<dbReference type="EMBL" id="UGHR01000003">
    <property type="protein sequence ID" value="STR45087.1"/>
    <property type="molecule type" value="Genomic_DNA"/>
</dbReference>